<dbReference type="GO" id="GO:0043024">
    <property type="term" value="F:ribosomal small subunit binding"/>
    <property type="evidence" value="ECO:0007669"/>
    <property type="project" value="TreeGrafter"/>
</dbReference>
<dbReference type="InterPro" id="IPR027417">
    <property type="entry name" value="P-loop_NTPase"/>
</dbReference>
<keyword evidence="6" id="KW-0963">Cytoplasm</keyword>
<dbReference type="Pfam" id="PF01926">
    <property type="entry name" value="MMR_HSR1"/>
    <property type="match status" value="1"/>
</dbReference>
<dbReference type="Gene3D" id="3.40.50.300">
    <property type="entry name" value="P-loop containing nucleotide triphosphate hydrolases"/>
    <property type="match status" value="1"/>
</dbReference>
<comment type="subunit">
    <text evidence="6">Monomer.</text>
</comment>
<dbReference type="InterPro" id="IPR009019">
    <property type="entry name" value="KH_sf_prok-type"/>
</dbReference>
<gene>
    <name evidence="6" type="primary">era</name>
    <name evidence="11" type="ORF">EVB00_03505</name>
</gene>
<evidence type="ECO:0000256" key="5">
    <source>
        <dbReference type="ARBA" id="ARBA00023134"/>
    </source>
</evidence>
<feature type="region of interest" description="G3" evidence="7">
    <location>
        <begin position="60"/>
        <end position="63"/>
    </location>
</feature>
<comment type="similarity">
    <text evidence="1 6 7 8">Belongs to the TRAFAC class TrmE-Era-EngA-EngB-Septin-like GTPase superfamily. Era GTPase family.</text>
</comment>
<dbReference type="Gene3D" id="3.30.300.20">
    <property type="match status" value="1"/>
</dbReference>
<feature type="binding site" evidence="6">
    <location>
        <begin position="122"/>
        <end position="125"/>
    </location>
    <ligand>
        <name>GTP</name>
        <dbReference type="ChEBI" id="CHEBI:37565"/>
    </ligand>
</feature>
<dbReference type="SUPFAM" id="SSF52540">
    <property type="entry name" value="P-loop containing nucleoside triphosphate hydrolases"/>
    <property type="match status" value="1"/>
</dbReference>
<dbReference type="GO" id="GO:0005525">
    <property type="term" value="F:GTP binding"/>
    <property type="evidence" value="ECO:0007669"/>
    <property type="project" value="UniProtKB-UniRule"/>
</dbReference>
<dbReference type="AlphaFoldDB" id="A0A520M451"/>
<feature type="region of interest" description="G2" evidence="7">
    <location>
        <begin position="39"/>
        <end position="43"/>
    </location>
</feature>
<evidence type="ECO:0000256" key="8">
    <source>
        <dbReference type="RuleBase" id="RU003761"/>
    </source>
</evidence>
<dbReference type="InterPro" id="IPR015946">
    <property type="entry name" value="KH_dom-like_a/b"/>
</dbReference>
<reference evidence="11 12" key="1">
    <citation type="submission" date="2019-02" db="EMBL/GenBank/DDBJ databases">
        <title>Prokaryotic population dynamics and viral predation in marine succession experiment using metagenomics: the confinement effect.</title>
        <authorList>
            <person name="Haro-Moreno J.M."/>
            <person name="Rodriguez-Valera F."/>
            <person name="Lopez-Perez M."/>
        </authorList>
    </citation>
    <scope>NUCLEOTIDE SEQUENCE [LARGE SCALE GENOMIC DNA]</scope>
    <source>
        <strain evidence="11">MED-G167</strain>
    </source>
</reference>
<keyword evidence="3 6" id="KW-0547">Nucleotide-binding</keyword>
<feature type="region of interest" description="G1" evidence="7">
    <location>
        <begin position="13"/>
        <end position="20"/>
    </location>
</feature>
<keyword evidence="6" id="KW-0690">Ribosome biogenesis</keyword>
<name>A0A520M451_9GAMM</name>
<keyword evidence="6" id="KW-0472">Membrane</keyword>
<feature type="domain" description="KH type-2" evidence="9">
    <location>
        <begin position="196"/>
        <end position="280"/>
    </location>
</feature>
<keyword evidence="6" id="KW-0699">rRNA-binding</keyword>
<feature type="binding site" evidence="6">
    <location>
        <begin position="13"/>
        <end position="20"/>
    </location>
    <ligand>
        <name>GTP</name>
        <dbReference type="ChEBI" id="CHEBI:37565"/>
    </ligand>
</feature>
<feature type="region of interest" description="G4" evidence="7">
    <location>
        <begin position="122"/>
        <end position="125"/>
    </location>
</feature>
<dbReference type="GO" id="GO:0005886">
    <property type="term" value="C:plasma membrane"/>
    <property type="evidence" value="ECO:0007669"/>
    <property type="project" value="UniProtKB-SubCell"/>
</dbReference>
<dbReference type="GO" id="GO:0003924">
    <property type="term" value="F:GTPase activity"/>
    <property type="evidence" value="ECO:0007669"/>
    <property type="project" value="UniProtKB-UniRule"/>
</dbReference>
<dbReference type="CDD" id="cd04163">
    <property type="entry name" value="Era"/>
    <property type="match status" value="1"/>
</dbReference>
<evidence type="ECO:0000256" key="6">
    <source>
        <dbReference type="HAMAP-Rule" id="MF_00367"/>
    </source>
</evidence>
<accession>A0A520M451</accession>
<dbReference type="NCBIfam" id="TIGR00231">
    <property type="entry name" value="small_GTP"/>
    <property type="match status" value="1"/>
</dbReference>
<feature type="domain" description="Era-type G" evidence="10">
    <location>
        <begin position="5"/>
        <end position="173"/>
    </location>
</feature>
<keyword evidence="6" id="KW-1003">Cell membrane</keyword>
<evidence type="ECO:0000256" key="7">
    <source>
        <dbReference type="PROSITE-ProRule" id="PRU01050"/>
    </source>
</evidence>
<dbReference type="SUPFAM" id="SSF54814">
    <property type="entry name" value="Prokaryotic type KH domain (KH-domain type II)"/>
    <property type="match status" value="1"/>
</dbReference>
<evidence type="ECO:0000256" key="3">
    <source>
        <dbReference type="ARBA" id="ARBA00022741"/>
    </source>
</evidence>
<comment type="function">
    <text evidence="6">An essential GTPase that binds both GDP and GTP, with rapid nucleotide exchange. Plays a role in 16S rRNA processing and 30S ribosomal subunit biogenesis and possibly also in cell cycle regulation and energy metabolism.</text>
</comment>
<organism evidence="11 12">
    <name type="scientific">SAR86 cluster bacterium</name>
    <dbReference type="NCBI Taxonomy" id="2030880"/>
    <lineage>
        <taxon>Bacteria</taxon>
        <taxon>Pseudomonadati</taxon>
        <taxon>Pseudomonadota</taxon>
        <taxon>Gammaproteobacteria</taxon>
        <taxon>SAR86 cluster</taxon>
    </lineage>
</organism>
<dbReference type="PRINTS" id="PR00326">
    <property type="entry name" value="GTP1OBG"/>
</dbReference>
<evidence type="ECO:0000313" key="12">
    <source>
        <dbReference type="Proteomes" id="UP000318359"/>
    </source>
</evidence>
<dbReference type="NCBIfam" id="NF000908">
    <property type="entry name" value="PRK00089.1"/>
    <property type="match status" value="1"/>
</dbReference>
<protein>
    <recommendedName>
        <fullName evidence="2 6">GTPase Era</fullName>
    </recommendedName>
</protein>
<dbReference type="PROSITE" id="PS51713">
    <property type="entry name" value="G_ERA"/>
    <property type="match status" value="1"/>
</dbReference>
<dbReference type="GO" id="GO:0005829">
    <property type="term" value="C:cytosol"/>
    <property type="evidence" value="ECO:0007669"/>
    <property type="project" value="TreeGrafter"/>
</dbReference>
<dbReference type="GO" id="GO:0070181">
    <property type="term" value="F:small ribosomal subunit rRNA binding"/>
    <property type="evidence" value="ECO:0007669"/>
    <property type="project" value="UniProtKB-UniRule"/>
</dbReference>
<feature type="binding site" evidence="6">
    <location>
        <begin position="60"/>
        <end position="64"/>
    </location>
    <ligand>
        <name>GTP</name>
        <dbReference type="ChEBI" id="CHEBI:37565"/>
    </ligand>
</feature>
<comment type="subcellular location">
    <subcellularLocation>
        <location evidence="6">Cytoplasm</location>
    </subcellularLocation>
    <subcellularLocation>
        <location evidence="6">Cell membrane</location>
        <topology evidence="6">Peripheral membrane protein</topology>
    </subcellularLocation>
</comment>
<dbReference type="InterPro" id="IPR006073">
    <property type="entry name" value="GTP-bd"/>
</dbReference>
<dbReference type="PANTHER" id="PTHR42698">
    <property type="entry name" value="GTPASE ERA"/>
    <property type="match status" value="1"/>
</dbReference>
<dbReference type="InterPro" id="IPR005225">
    <property type="entry name" value="Small_GTP-bd"/>
</dbReference>
<comment type="caution">
    <text evidence="11">The sequence shown here is derived from an EMBL/GenBank/DDBJ whole genome shotgun (WGS) entry which is preliminary data.</text>
</comment>
<dbReference type="InterPro" id="IPR030388">
    <property type="entry name" value="G_ERA_dom"/>
</dbReference>
<dbReference type="Pfam" id="PF07650">
    <property type="entry name" value="KH_2"/>
    <property type="match status" value="1"/>
</dbReference>
<feature type="region of interest" description="G5" evidence="7">
    <location>
        <begin position="152"/>
        <end position="154"/>
    </location>
</feature>
<dbReference type="GO" id="GO:0000028">
    <property type="term" value="P:ribosomal small subunit assembly"/>
    <property type="evidence" value="ECO:0007669"/>
    <property type="project" value="TreeGrafter"/>
</dbReference>
<dbReference type="CDD" id="cd22534">
    <property type="entry name" value="KH-II_Era"/>
    <property type="match status" value="1"/>
</dbReference>
<evidence type="ECO:0000259" key="10">
    <source>
        <dbReference type="PROSITE" id="PS51713"/>
    </source>
</evidence>
<evidence type="ECO:0000259" key="9">
    <source>
        <dbReference type="PROSITE" id="PS50823"/>
    </source>
</evidence>
<dbReference type="Proteomes" id="UP000318359">
    <property type="component" value="Unassembled WGS sequence"/>
</dbReference>
<proteinExistence type="inferred from homology"/>
<keyword evidence="5 6" id="KW-0342">GTP-binding</keyword>
<dbReference type="PROSITE" id="PS50823">
    <property type="entry name" value="KH_TYPE_2"/>
    <property type="match status" value="1"/>
</dbReference>
<dbReference type="EMBL" id="SHBM01000061">
    <property type="protein sequence ID" value="RZO16004.1"/>
    <property type="molecule type" value="Genomic_DNA"/>
</dbReference>
<dbReference type="NCBIfam" id="TIGR00436">
    <property type="entry name" value="era"/>
    <property type="match status" value="1"/>
</dbReference>
<dbReference type="InterPro" id="IPR004044">
    <property type="entry name" value="KH_dom_type_2"/>
</dbReference>
<dbReference type="InterPro" id="IPR005662">
    <property type="entry name" value="GTPase_Era-like"/>
</dbReference>
<evidence type="ECO:0000256" key="1">
    <source>
        <dbReference type="ARBA" id="ARBA00007921"/>
    </source>
</evidence>
<evidence type="ECO:0000256" key="2">
    <source>
        <dbReference type="ARBA" id="ARBA00020484"/>
    </source>
</evidence>
<evidence type="ECO:0000256" key="4">
    <source>
        <dbReference type="ARBA" id="ARBA00022884"/>
    </source>
</evidence>
<dbReference type="HAMAP" id="MF_00367">
    <property type="entry name" value="GTPase_Era"/>
    <property type="match status" value="1"/>
</dbReference>
<sequence length="300" mass="33855">MSKSFCGYISIVGKPNVGKSTILNHILGKKISITSRKSQTTRNNILGIKTIENKQMIFADTPGMHIKSTKIMNKLLNKSAASLIEDSDLVLFVIQRAAIQELDILVLDKIKESGSKAICVINKVDQVDDKNKLLPLIDNLKNLYDFTEIIPISAINNDGIDSLEELILKYLPENKHIYSDESSTINQDQFMISELVREKIIRSLGDELPHDTFVKVELIEDEENIIKIHAAIYVARQSQKQIVVGSKGEVLKKIGTRARLDLEKHFDKKVFLKTWVKVKKNWNTDSDYIQSLGIGGSYES</sequence>
<evidence type="ECO:0000313" key="11">
    <source>
        <dbReference type="EMBL" id="RZO16004.1"/>
    </source>
</evidence>
<dbReference type="PANTHER" id="PTHR42698:SF1">
    <property type="entry name" value="GTPASE ERA, MITOCHONDRIAL"/>
    <property type="match status" value="1"/>
</dbReference>
<keyword evidence="4 6" id="KW-0694">RNA-binding</keyword>